<gene>
    <name evidence="1" type="ORF">FA13DRAFT_1708068</name>
</gene>
<dbReference type="EMBL" id="QPFP01000011">
    <property type="protein sequence ID" value="TEB33888.1"/>
    <property type="molecule type" value="Genomic_DNA"/>
</dbReference>
<name>A0A4Y7TIX6_COPMI</name>
<keyword evidence="2" id="KW-1185">Reference proteome</keyword>
<accession>A0A4Y7TIX6</accession>
<proteinExistence type="predicted"/>
<organism evidence="1 2">
    <name type="scientific">Coprinellus micaceus</name>
    <name type="common">Glistening ink-cap mushroom</name>
    <name type="synonym">Coprinus micaceus</name>
    <dbReference type="NCBI Taxonomy" id="71717"/>
    <lineage>
        <taxon>Eukaryota</taxon>
        <taxon>Fungi</taxon>
        <taxon>Dikarya</taxon>
        <taxon>Basidiomycota</taxon>
        <taxon>Agaricomycotina</taxon>
        <taxon>Agaricomycetes</taxon>
        <taxon>Agaricomycetidae</taxon>
        <taxon>Agaricales</taxon>
        <taxon>Agaricineae</taxon>
        <taxon>Psathyrellaceae</taxon>
        <taxon>Coprinellus</taxon>
    </lineage>
</organism>
<dbReference type="AlphaFoldDB" id="A0A4Y7TIX6"/>
<evidence type="ECO:0000313" key="2">
    <source>
        <dbReference type="Proteomes" id="UP000298030"/>
    </source>
</evidence>
<reference evidence="1 2" key="1">
    <citation type="journal article" date="2019" name="Nat. Ecol. Evol.">
        <title>Megaphylogeny resolves global patterns of mushroom evolution.</title>
        <authorList>
            <person name="Varga T."/>
            <person name="Krizsan K."/>
            <person name="Foldi C."/>
            <person name="Dima B."/>
            <person name="Sanchez-Garcia M."/>
            <person name="Sanchez-Ramirez S."/>
            <person name="Szollosi G.J."/>
            <person name="Szarkandi J.G."/>
            <person name="Papp V."/>
            <person name="Albert L."/>
            <person name="Andreopoulos W."/>
            <person name="Angelini C."/>
            <person name="Antonin V."/>
            <person name="Barry K.W."/>
            <person name="Bougher N.L."/>
            <person name="Buchanan P."/>
            <person name="Buyck B."/>
            <person name="Bense V."/>
            <person name="Catcheside P."/>
            <person name="Chovatia M."/>
            <person name="Cooper J."/>
            <person name="Damon W."/>
            <person name="Desjardin D."/>
            <person name="Finy P."/>
            <person name="Geml J."/>
            <person name="Haridas S."/>
            <person name="Hughes K."/>
            <person name="Justo A."/>
            <person name="Karasinski D."/>
            <person name="Kautmanova I."/>
            <person name="Kiss B."/>
            <person name="Kocsube S."/>
            <person name="Kotiranta H."/>
            <person name="LaButti K.M."/>
            <person name="Lechner B.E."/>
            <person name="Liimatainen K."/>
            <person name="Lipzen A."/>
            <person name="Lukacs Z."/>
            <person name="Mihaltcheva S."/>
            <person name="Morgado L.N."/>
            <person name="Niskanen T."/>
            <person name="Noordeloos M.E."/>
            <person name="Ohm R.A."/>
            <person name="Ortiz-Santana B."/>
            <person name="Ovrebo C."/>
            <person name="Racz N."/>
            <person name="Riley R."/>
            <person name="Savchenko A."/>
            <person name="Shiryaev A."/>
            <person name="Soop K."/>
            <person name="Spirin V."/>
            <person name="Szebenyi C."/>
            <person name="Tomsovsky M."/>
            <person name="Tulloss R.E."/>
            <person name="Uehling J."/>
            <person name="Grigoriev I.V."/>
            <person name="Vagvolgyi C."/>
            <person name="Papp T."/>
            <person name="Martin F.M."/>
            <person name="Miettinen O."/>
            <person name="Hibbett D.S."/>
            <person name="Nagy L.G."/>
        </authorList>
    </citation>
    <scope>NUCLEOTIDE SEQUENCE [LARGE SCALE GENOMIC DNA]</scope>
    <source>
        <strain evidence="1 2">FP101781</strain>
    </source>
</reference>
<protein>
    <submittedName>
        <fullName evidence="1">Uncharacterized protein</fullName>
    </submittedName>
</protein>
<comment type="caution">
    <text evidence="1">The sequence shown here is derived from an EMBL/GenBank/DDBJ whole genome shotgun (WGS) entry which is preliminary data.</text>
</comment>
<dbReference type="Proteomes" id="UP000298030">
    <property type="component" value="Unassembled WGS sequence"/>
</dbReference>
<evidence type="ECO:0000313" key="1">
    <source>
        <dbReference type="EMBL" id="TEB33888.1"/>
    </source>
</evidence>
<sequence length="173" mass="19238">MPSNIRHRAESRDPTVPNYKLECHRSVQHALRTQEVILVVRKFGSNYMGAYQRIWLPAGFRLAEETTVWCARGLAYPQEQPLDWRLREQGRNGWAEAVAGCAEVAGDLQAILNPGRKEVGDLKEVLRGYTPANGIALDIVDSEMGAVPSFGSPIWPNESVAMRLSTDSTAFRG</sequence>